<evidence type="ECO:0000313" key="4">
    <source>
        <dbReference type="EMBL" id="CAB4220557.1"/>
    </source>
</evidence>
<reference evidence="2" key="1">
    <citation type="submission" date="2020-05" db="EMBL/GenBank/DDBJ databases">
        <authorList>
            <person name="Chiriac C."/>
            <person name="Salcher M."/>
            <person name="Ghai R."/>
            <person name="Kavagutti S V."/>
        </authorList>
    </citation>
    <scope>NUCLEOTIDE SEQUENCE</scope>
</reference>
<dbReference type="EMBL" id="LR797115">
    <property type="protein sequence ID" value="CAB4188105.1"/>
    <property type="molecule type" value="Genomic_DNA"/>
</dbReference>
<dbReference type="EMBL" id="LR797500">
    <property type="protein sequence ID" value="CAB4220557.1"/>
    <property type="molecule type" value="Genomic_DNA"/>
</dbReference>
<dbReference type="EMBL" id="LR796970">
    <property type="protein sequence ID" value="CAB4178661.1"/>
    <property type="molecule type" value="Genomic_DNA"/>
</dbReference>
<protein>
    <submittedName>
        <fullName evidence="2">Uncharacterized protein</fullName>
    </submittedName>
</protein>
<organism evidence="2">
    <name type="scientific">uncultured Caudovirales phage</name>
    <dbReference type="NCBI Taxonomy" id="2100421"/>
    <lineage>
        <taxon>Viruses</taxon>
        <taxon>Duplodnaviria</taxon>
        <taxon>Heunggongvirae</taxon>
        <taxon>Uroviricota</taxon>
        <taxon>Caudoviricetes</taxon>
        <taxon>Peduoviridae</taxon>
        <taxon>Maltschvirus</taxon>
        <taxon>Maltschvirus maltsch</taxon>
    </lineage>
</organism>
<proteinExistence type="predicted"/>
<evidence type="ECO:0000313" key="1">
    <source>
        <dbReference type="EMBL" id="CAB4147052.1"/>
    </source>
</evidence>
<dbReference type="EMBL" id="LR796488">
    <property type="protein sequence ID" value="CAB4147052.1"/>
    <property type="molecule type" value="Genomic_DNA"/>
</dbReference>
<sequence length="78" mass="8801">MAAYKRNQPVRMLSLTGHTFDHDWSQTARIVRHERGFNDGQWYAVKFDDGGGKLLVHASRLMPSNAPRHEAPQISAAV</sequence>
<evidence type="ECO:0000313" key="2">
    <source>
        <dbReference type="EMBL" id="CAB4178661.1"/>
    </source>
</evidence>
<accession>A0A6J5QAV0</accession>
<gene>
    <name evidence="2" type="ORF">UFOVP1020_4</name>
    <name evidence="3" type="ORF">UFOVP1170_53</name>
    <name evidence="4" type="ORF">UFOVP1621_46</name>
    <name evidence="1" type="ORF">UFOVP512_9</name>
</gene>
<evidence type="ECO:0000313" key="3">
    <source>
        <dbReference type="EMBL" id="CAB4188105.1"/>
    </source>
</evidence>
<name>A0A6J5QAV0_9CAUD</name>